<comment type="caution">
    <text evidence="11">The sequence shown here is derived from an EMBL/GenBank/DDBJ whole genome shotgun (WGS) entry which is preliminary data.</text>
</comment>
<evidence type="ECO:0000256" key="8">
    <source>
        <dbReference type="ARBA" id="ARBA00048794"/>
    </source>
</evidence>
<evidence type="ECO:0000259" key="9">
    <source>
        <dbReference type="Pfam" id="PF01648"/>
    </source>
</evidence>
<dbReference type="EC" id="2.7.8.7" evidence="2"/>
<dbReference type="InterPro" id="IPR050559">
    <property type="entry name" value="P-Pant_transferase_sf"/>
</dbReference>
<sequence length="323" mass="36717">MSVRWSFKANQWEPSRSQLLQISSIIQPEEKARIARFHFINDAKSSLIGRLLIRKLVTLKTGTPNDVIKLARDEHNKPILISPKLNELLENAEKNEAEINHAQEEEGENKDNQDSSCNSLAIKNLNFNVSHQGKFVVLVSEPSAVQVGIDVMNVEKPGRITDSVDDYFRLMNRQFTETEWEQIKTVDRSIPHYFHNKAKLTNFTRFWCLKESYVKAVGVGIVIDLRSIDFTTKSELGGDLVTDTTIKVNGVPSPEWKFEERFLDDLHIVTVAKCYGSPSESENGGDPSCVPEFENVTLDFLVEGMATLGDEDQDWVDEFLKKK</sequence>
<evidence type="ECO:0000313" key="12">
    <source>
        <dbReference type="Proteomes" id="UP001642540"/>
    </source>
</evidence>
<evidence type="ECO:0000256" key="3">
    <source>
        <dbReference type="ARBA" id="ARBA00016301"/>
    </source>
</evidence>
<keyword evidence="4" id="KW-0808">Transferase</keyword>
<proteinExistence type="inferred from homology"/>
<dbReference type="Proteomes" id="UP001642540">
    <property type="component" value="Unassembled WGS sequence"/>
</dbReference>
<gene>
    <name evidence="11" type="ORF">ODALV1_LOCUS10471</name>
</gene>
<dbReference type="Pfam" id="PF01648">
    <property type="entry name" value="ACPS"/>
    <property type="match status" value="1"/>
</dbReference>
<protein>
    <recommendedName>
        <fullName evidence="3">L-aminoadipate-semialdehyde dehydrogenase-phosphopantetheinyl transferase</fullName>
        <ecNumber evidence="2">2.7.8.7</ecNumber>
    </recommendedName>
    <alternativeName>
        <fullName evidence="5">4'-phosphopantetheinyl transferase</fullName>
    </alternativeName>
    <alternativeName>
        <fullName evidence="6">Alpha-aminoadipic semialdehyde dehydrogenase-phosphopantetheinyl transferase</fullName>
    </alternativeName>
</protein>
<name>A0ABP1QGL7_9HEXA</name>
<reference evidence="11 12" key="1">
    <citation type="submission" date="2024-08" db="EMBL/GenBank/DDBJ databases">
        <authorList>
            <person name="Cucini C."/>
            <person name="Frati F."/>
        </authorList>
    </citation>
    <scope>NUCLEOTIDE SEQUENCE [LARGE SCALE GENOMIC DNA]</scope>
</reference>
<dbReference type="InterPro" id="IPR037143">
    <property type="entry name" value="4-PPantetheinyl_Trfase_dom_sf"/>
</dbReference>
<evidence type="ECO:0000256" key="7">
    <source>
        <dbReference type="ARBA" id="ARBA00048641"/>
    </source>
</evidence>
<keyword evidence="12" id="KW-1185">Reference proteome</keyword>
<evidence type="ECO:0000256" key="6">
    <source>
        <dbReference type="ARBA" id="ARBA00033443"/>
    </source>
</evidence>
<dbReference type="PANTHER" id="PTHR12215">
    <property type="entry name" value="PHOSPHOPANTETHEINE TRANSFERASE"/>
    <property type="match status" value="1"/>
</dbReference>
<dbReference type="Gene3D" id="3.90.470.20">
    <property type="entry name" value="4'-phosphopantetheinyl transferase domain"/>
    <property type="match status" value="1"/>
</dbReference>
<dbReference type="InterPro" id="IPR055066">
    <property type="entry name" value="AASDHPPT_N"/>
</dbReference>
<evidence type="ECO:0000259" key="10">
    <source>
        <dbReference type="Pfam" id="PF22624"/>
    </source>
</evidence>
<dbReference type="InterPro" id="IPR008278">
    <property type="entry name" value="4-PPantetheinyl_Trfase_dom"/>
</dbReference>
<evidence type="ECO:0000256" key="4">
    <source>
        <dbReference type="ARBA" id="ARBA00022679"/>
    </source>
</evidence>
<feature type="domain" description="4'-phosphopantetheinyl transferase" evidence="9">
    <location>
        <begin position="146"/>
        <end position="241"/>
    </location>
</feature>
<comment type="catalytic activity">
    <reaction evidence="8">
        <text>apo-[ACP] + acetyl-CoA = acetyl-[ACP] + adenosine 3',5'-bisphosphate + H(+)</text>
        <dbReference type="Rhea" id="RHEA:46564"/>
        <dbReference type="Rhea" id="RHEA-COMP:9621"/>
        <dbReference type="Rhea" id="RHEA-COMP:9690"/>
        <dbReference type="ChEBI" id="CHEBI:15378"/>
        <dbReference type="ChEBI" id="CHEBI:29999"/>
        <dbReference type="ChEBI" id="CHEBI:57288"/>
        <dbReference type="ChEBI" id="CHEBI:58343"/>
        <dbReference type="ChEBI" id="CHEBI:78446"/>
    </reaction>
    <physiologicalReaction direction="left-to-right" evidence="8">
        <dbReference type="Rhea" id="RHEA:46565"/>
    </physiologicalReaction>
</comment>
<evidence type="ECO:0000256" key="5">
    <source>
        <dbReference type="ARBA" id="ARBA00030484"/>
    </source>
</evidence>
<comment type="catalytic activity">
    <reaction evidence="7">
        <text>apo-[ACP] + CoA = holo-[ACP] + adenosine 3',5'-bisphosphate + H(+)</text>
        <dbReference type="Rhea" id="RHEA:12068"/>
        <dbReference type="Rhea" id="RHEA-COMP:9685"/>
        <dbReference type="Rhea" id="RHEA-COMP:9690"/>
        <dbReference type="ChEBI" id="CHEBI:15378"/>
        <dbReference type="ChEBI" id="CHEBI:29999"/>
        <dbReference type="ChEBI" id="CHEBI:57287"/>
        <dbReference type="ChEBI" id="CHEBI:58343"/>
        <dbReference type="ChEBI" id="CHEBI:64479"/>
        <dbReference type="EC" id="2.7.8.7"/>
    </reaction>
    <physiologicalReaction direction="left-to-right" evidence="7">
        <dbReference type="Rhea" id="RHEA:12069"/>
    </physiologicalReaction>
</comment>
<dbReference type="SUPFAM" id="SSF56214">
    <property type="entry name" value="4'-phosphopantetheinyl transferase"/>
    <property type="match status" value="2"/>
</dbReference>
<dbReference type="EMBL" id="CAXLJM020000032">
    <property type="protein sequence ID" value="CAL8100195.1"/>
    <property type="molecule type" value="Genomic_DNA"/>
</dbReference>
<organism evidence="11 12">
    <name type="scientific">Orchesella dallaii</name>
    <dbReference type="NCBI Taxonomy" id="48710"/>
    <lineage>
        <taxon>Eukaryota</taxon>
        <taxon>Metazoa</taxon>
        <taxon>Ecdysozoa</taxon>
        <taxon>Arthropoda</taxon>
        <taxon>Hexapoda</taxon>
        <taxon>Collembola</taxon>
        <taxon>Entomobryomorpha</taxon>
        <taxon>Entomobryoidea</taxon>
        <taxon>Orchesellidae</taxon>
        <taxon>Orchesellinae</taxon>
        <taxon>Orchesella</taxon>
    </lineage>
</organism>
<evidence type="ECO:0000256" key="1">
    <source>
        <dbReference type="ARBA" id="ARBA00006195"/>
    </source>
</evidence>
<dbReference type="Pfam" id="PF22624">
    <property type="entry name" value="AASDHPPT_N"/>
    <property type="match status" value="1"/>
</dbReference>
<accession>A0ABP1QGL7</accession>
<dbReference type="PANTHER" id="PTHR12215:SF10">
    <property type="entry name" value="L-AMINOADIPATE-SEMIALDEHYDE DEHYDROGENASE-PHOSPHOPANTETHEINYL TRANSFERASE"/>
    <property type="match status" value="1"/>
</dbReference>
<feature type="domain" description="4'-phosphopantetheinyl transferase N-terminal" evidence="10">
    <location>
        <begin position="11"/>
        <end position="85"/>
    </location>
</feature>
<evidence type="ECO:0000313" key="11">
    <source>
        <dbReference type="EMBL" id="CAL8100195.1"/>
    </source>
</evidence>
<comment type="similarity">
    <text evidence="1">Belongs to the P-Pant transferase superfamily. AcpS family.</text>
</comment>
<evidence type="ECO:0000256" key="2">
    <source>
        <dbReference type="ARBA" id="ARBA00013172"/>
    </source>
</evidence>